<sequence length="358" mass="39686">MMLMLLRTWTASCPLSVLHVIAVLLVVPWKCLGFTAGPTTCISLKQSIRSLSPLAANDSDGDSCDETTKKKKKKQWIDKGVASYSDNFLLDFHNSAQNEYQSSTNGLKLWNQRLNQEEFTFLEWQDAFHRNGFSDFCPPMSSNLNCLVVGEDIAGQTAKPPEPKLPWEEESEAEITELRISTDAVVDVAVIEEDDEDQPPSDLAVPNNTQQQHAASTSASMIRTERVTTTQQQSQNPGNDSGLARPPATGQAAVYDCIIDQGLMEAVLVLDDEKAITELAMEAAFAIREHGIYVLVLAKPLSKDQKEWLQTSGIQAGLEWIFDLDGISDAKQNQYVSVARRFNTGEMPKVGRLSRYQV</sequence>
<comment type="caution">
    <text evidence="3">The sequence shown here is derived from an EMBL/GenBank/DDBJ whole genome shotgun (WGS) entry which is preliminary data.</text>
</comment>
<proteinExistence type="predicted"/>
<protein>
    <submittedName>
        <fullName evidence="3">Uncharacterized protein</fullName>
    </submittedName>
</protein>
<evidence type="ECO:0000313" key="3">
    <source>
        <dbReference type="EMBL" id="CAB9515265.1"/>
    </source>
</evidence>
<evidence type="ECO:0000313" key="4">
    <source>
        <dbReference type="Proteomes" id="UP001153069"/>
    </source>
</evidence>
<dbReference type="AlphaFoldDB" id="A0A9N8E7H4"/>
<evidence type="ECO:0000256" key="2">
    <source>
        <dbReference type="SAM" id="SignalP"/>
    </source>
</evidence>
<accession>A0A9N8E7H4</accession>
<name>A0A9N8E7H4_9STRA</name>
<feature type="chain" id="PRO_5040125246" evidence="2">
    <location>
        <begin position="34"/>
        <end position="358"/>
    </location>
</feature>
<feature type="compositionally biased region" description="Polar residues" evidence="1">
    <location>
        <begin position="206"/>
        <end position="239"/>
    </location>
</feature>
<evidence type="ECO:0000256" key="1">
    <source>
        <dbReference type="SAM" id="MobiDB-lite"/>
    </source>
</evidence>
<dbReference type="EMBL" id="CAICTM010000702">
    <property type="protein sequence ID" value="CAB9515265.1"/>
    <property type="molecule type" value="Genomic_DNA"/>
</dbReference>
<keyword evidence="2" id="KW-0732">Signal</keyword>
<gene>
    <name evidence="3" type="ORF">SEMRO_703_G190070.1</name>
</gene>
<feature type="region of interest" description="Disordered" evidence="1">
    <location>
        <begin position="194"/>
        <end position="247"/>
    </location>
</feature>
<dbReference type="Proteomes" id="UP001153069">
    <property type="component" value="Unassembled WGS sequence"/>
</dbReference>
<reference evidence="3" key="1">
    <citation type="submission" date="2020-06" db="EMBL/GenBank/DDBJ databases">
        <authorList>
            <consortium name="Plant Systems Biology data submission"/>
        </authorList>
    </citation>
    <scope>NUCLEOTIDE SEQUENCE</scope>
    <source>
        <strain evidence="3">D6</strain>
    </source>
</reference>
<organism evidence="3 4">
    <name type="scientific">Seminavis robusta</name>
    <dbReference type="NCBI Taxonomy" id="568900"/>
    <lineage>
        <taxon>Eukaryota</taxon>
        <taxon>Sar</taxon>
        <taxon>Stramenopiles</taxon>
        <taxon>Ochrophyta</taxon>
        <taxon>Bacillariophyta</taxon>
        <taxon>Bacillariophyceae</taxon>
        <taxon>Bacillariophycidae</taxon>
        <taxon>Naviculales</taxon>
        <taxon>Naviculaceae</taxon>
        <taxon>Seminavis</taxon>
    </lineage>
</organism>
<keyword evidence="4" id="KW-1185">Reference proteome</keyword>
<dbReference type="OrthoDB" id="47812at2759"/>
<feature type="signal peptide" evidence="2">
    <location>
        <begin position="1"/>
        <end position="33"/>
    </location>
</feature>